<feature type="compositionally biased region" description="Basic and acidic residues" evidence="1">
    <location>
        <begin position="38"/>
        <end position="64"/>
    </location>
</feature>
<feature type="compositionally biased region" description="Polar residues" evidence="1">
    <location>
        <begin position="21"/>
        <end position="37"/>
    </location>
</feature>
<gene>
    <name evidence="2" type="ORF">g.2310</name>
</gene>
<feature type="non-terminal residue" evidence="2">
    <location>
        <position position="1"/>
    </location>
</feature>
<dbReference type="OrthoDB" id="737510at2759"/>
<sequence>LPNRDKHFDVDYEFVEHSDEVVSSTNEDPTRAMVSTSEYEHISSTKEYKDLKEDDEDTTRKENIDSYTPGATQKPLDSDEEFNHYYARSNDTDAVLDEYLSDPETVRQL</sequence>
<evidence type="ECO:0000256" key="1">
    <source>
        <dbReference type="SAM" id="MobiDB-lite"/>
    </source>
</evidence>
<reference evidence="2" key="1">
    <citation type="submission" date="2015-09" db="EMBL/GenBank/DDBJ databases">
        <title>De novo assembly of Pectinophora gossypiella (Pink Bollworm) gut transcriptome.</title>
        <authorList>
            <person name="Tassone E.E."/>
        </authorList>
    </citation>
    <scope>NUCLEOTIDE SEQUENCE</scope>
</reference>
<dbReference type="EMBL" id="GDQN01010198">
    <property type="protein sequence ID" value="JAT80856.1"/>
    <property type="molecule type" value="Transcribed_RNA"/>
</dbReference>
<name>A0A1E1W1K5_PECGO</name>
<evidence type="ECO:0000313" key="2">
    <source>
        <dbReference type="EMBL" id="JAT80856.1"/>
    </source>
</evidence>
<feature type="non-terminal residue" evidence="2">
    <location>
        <position position="109"/>
    </location>
</feature>
<dbReference type="AlphaFoldDB" id="A0A1E1W1K5"/>
<accession>A0A1E1W1K5</accession>
<proteinExistence type="predicted"/>
<feature type="region of interest" description="Disordered" evidence="1">
    <location>
        <begin position="19"/>
        <end position="78"/>
    </location>
</feature>
<organism evidence="2">
    <name type="scientific">Pectinophora gossypiella</name>
    <name type="common">Cotton pink bollworm</name>
    <name type="synonym">Depressaria gossypiella</name>
    <dbReference type="NCBI Taxonomy" id="13191"/>
    <lineage>
        <taxon>Eukaryota</taxon>
        <taxon>Metazoa</taxon>
        <taxon>Ecdysozoa</taxon>
        <taxon>Arthropoda</taxon>
        <taxon>Hexapoda</taxon>
        <taxon>Insecta</taxon>
        <taxon>Pterygota</taxon>
        <taxon>Neoptera</taxon>
        <taxon>Endopterygota</taxon>
        <taxon>Lepidoptera</taxon>
        <taxon>Glossata</taxon>
        <taxon>Ditrysia</taxon>
        <taxon>Gelechioidea</taxon>
        <taxon>Gelechiidae</taxon>
        <taxon>Apatetrinae</taxon>
        <taxon>Pectinophora</taxon>
    </lineage>
</organism>
<protein>
    <submittedName>
        <fullName evidence="2">Uncharacterized protein</fullName>
    </submittedName>
</protein>